<keyword evidence="3" id="KW-1185">Reference proteome</keyword>
<dbReference type="RefSeq" id="WP_122183631.1">
    <property type="nucleotide sequence ID" value="NZ_RFFJ01000045.1"/>
</dbReference>
<dbReference type="Proteomes" id="UP000278673">
    <property type="component" value="Unassembled WGS sequence"/>
</dbReference>
<protein>
    <submittedName>
        <fullName evidence="2">Uncharacterized protein</fullName>
    </submittedName>
</protein>
<feature type="signal peptide" evidence="1">
    <location>
        <begin position="1"/>
        <end position="16"/>
    </location>
</feature>
<comment type="caution">
    <text evidence="2">The sequence shown here is derived from an EMBL/GenBank/DDBJ whole genome shotgun (WGS) entry which is preliminary data.</text>
</comment>
<feature type="chain" id="PRO_5038928289" evidence="1">
    <location>
        <begin position="17"/>
        <end position="138"/>
    </location>
</feature>
<reference evidence="2 3" key="1">
    <citation type="submission" date="2018-10" db="EMBL/GenBank/DDBJ databases">
        <title>Isolation, diversity and antifungal activity of actinobacteria from wheat.</title>
        <authorList>
            <person name="Han C."/>
        </authorList>
    </citation>
    <scope>NUCLEOTIDE SEQUENCE [LARGE SCALE GENOMIC DNA]</scope>
    <source>
        <strain evidence="2 3">NEAU-YY642</strain>
    </source>
</reference>
<evidence type="ECO:0000256" key="1">
    <source>
        <dbReference type="SAM" id="SignalP"/>
    </source>
</evidence>
<gene>
    <name evidence="2" type="ORF">EBN88_10950</name>
</gene>
<keyword evidence="1" id="KW-0732">Signal</keyword>
<evidence type="ECO:0000313" key="2">
    <source>
        <dbReference type="EMBL" id="RMI41434.1"/>
    </source>
</evidence>
<proteinExistence type="predicted"/>
<name>A0A3M2LV97_9ACTN</name>
<accession>A0A3M2LV97</accession>
<evidence type="ECO:0000313" key="3">
    <source>
        <dbReference type="Proteomes" id="UP000278673"/>
    </source>
</evidence>
<dbReference type="EMBL" id="RFFJ01000045">
    <property type="protein sequence ID" value="RMI41434.1"/>
    <property type="molecule type" value="Genomic_DNA"/>
</dbReference>
<dbReference type="AlphaFoldDB" id="A0A3M2LV97"/>
<organism evidence="2 3">
    <name type="scientific">Streptomyces triticirhizae</name>
    <dbReference type="NCBI Taxonomy" id="2483353"/>
    <lineage>
        <taxon>Bacteria</taxon>
        <taxon>Bacillati</taxon>
        <taxon>Actinomycetota</taxon>
        <taxon>Actinomycetes</taxon>
        <taxon>Kitasatosporales</taxon>
        <taxon>Streptomycetaceae</taxon>
        <taxon>Streptomyces</taxon>
    </lineage>
</organism>
<sequence length="138" mass="15292">MLLVVLYLLYQLVASCANFLENLPSEESTESRAVETREPCPARIDAELPGVSAELVDAFRTDNKQITLCRTGEGELYYFGEYSDGREPGIPMRARESTGGYEASNGPYRYEISNGVVTIYEDGARIGQEELTPEPDPT</sequence>